<protein>
    <recommendedName>
        <fullName evidence="5">Monocarboxylate transporter</fullName>
    </recommendedName>
</protein>
<name>A0A7M7NBT5_STRPU</name>
<dbReference type="PANTHER" id="PTHR11360">
    <property type="entry name" value="MONOCARBOXYLATE TRANSPORTER"/>
    <property type="match status" value="1"/>
</dbReference>
<dbReference type="KEGG" id="spu:105443331"/>
<evidence type="ECO:0000256" key="1">
    <source>
        <dbReference type="SAM" id="MobiDB-lite"/>
    </source>
</evidence>
<reference evidence="3" key="2">
    <citation type="submission" date="2021-01" db="UniProtKB">
        <authorList>
            <consortium name="EnsemblMetazoa"/>
        </authorList>
    </citation>
    <scope>IDENTIFICATION</scope>
</reference>
<feature type="transmembrane region" description="Helical" evidence="2">
    <location>
        <begin position="260"/>
        <end position="278"/>
    </location>
</feature>
<dbReference type="GO" id="GO:0008028">
    <property type="term" value="F:monocarboxylic acid transmembrane transporter activity"/>
    <property type="evidence" value="ECO:0000318"/>
    <property type="project" value="GO_Central"/>
</dbReference>
<feature type="transmembrane region" description="Helical" evidence="2">
    <location>
        <begin position="12"/>
        <end position="39"/>
    </location>
</feature>
<evidence type="ECO:0008006" key="5">
    <source>
        <dbReference type="Google" id="ProtNLM"/>
    </source>
</evidence>
<dbReference type="OMA" id="CSKIGLV"/>
<evidence type="ECO:0000256" key="2">
    <source>
        <dbReference type="SAM" id="Phobius"/>
    </source>
</evidence>
<feature type="transmembrane region" description="Helical" evidence="2">
    <location>
        <begin position="298"/>
        <end position="318"/>
    </location>
</feature>
<dbReference type="GeneID" id="105443331"/>
<feature type="transmembrane region" description="Helical" evidence="2">
    <location>
        <begin position="122"/>
        <end position="140"/>
    </location>
</feature>
<dbReference type="EnsemblMetazoa" id="XM_030978522">
    <property type="protein sequence ID" value="XP_030834382"/>
    <property type="gene ID" value="LOC105443331"/>
</dbReference>
<keyword evidence="2" id="KW-0812">Transmembrane</keyword>
<dbReference type="RefSeq" id="XP_030834382.1">
    <property type="nucleotide sequence ID" value="XM_030978522.1"/>
</dbReference>
<feature type="transmembrane region" description="Helical" evidence="2">
    <location>
        <begin position="416"/>
        <end position="434"/>
    </location>
</feature>
<feature type="compositionally biased region" description="Basic and acidic residues" evidence="1">
    <location>
        <begin position="177"/>
        <end position="200"/>
    </location>
</feature>
<feature type="transmembrane region" description="Helical" evidence="2">
    <location>
        <begin position="325"/>
        <end position="345"/>
    </location>
</feature>
<feature type="transmembrane region" description="Helical" evidence="2">
    <location>
        <begin position="51"/>
        <end position="69"/>
    </location>
</feature>
<evidence type="ECO:0000313" key="3">
    <source>
        <dbReference type="EnsemblMetazoa" id="XP_030834382"/>
    </source>
</evidence>
<feature type="transmembrane region" description="Helical" evidence="2">
    <location>
        <begin position="90"/>
        <end position="110"/>
    </location>
</feature>
<feature type="transmembrane region" description="Helical" evidence="2">
    <location>
        <begin position="385"/>
        <end position="404"/>
    </location>
</feature>
<dbReference type="AlphaFoldDB" id="A0A7M7NBT5"/>
<dbReference type="Pfam" id="PF07690">
    <property type="entry name" value="MFS_1"/>
    <property type="match status" value="1"/>
</dbReference>
<feature type="region of interest" description="Disordered" evidence="1">
    <location>
        <begin position="176"/>
        <end position="200"/>
    </location>
</feature>
<dbReference type="Proteomes" id="UP000007110">
    <property type="component" value="Unassembled WGS sequence"/>
</dbReference>
<dbReference type="GO" id="GO:0005886">
    <property type="term" value="C:plasma membrane"/>
    <property type="evidence" value="ECO:0000318"/>
    <property type="project" value="GO_Central"/>
</dbReference>
<dbReference type="SUPFAM" id="SSF103473">
    <property type="entry name" value="MFS general substrate transporter"/>
    <property type="match status" value="1"/>
</dbReference>
<dbReference type="OrthoDB" id="6499973at2759"/>
<proteinExistence type="predicted"/>
<dbReference type="InParanoid" id="A0A7M7NBT5"/>
<accession>A0A7M7NBT5</accession>
<keyword evidence="2" id="KW-0472">Membrane</keyword>
<organism evidence="3 4">
    <name type="scientific">Strongylocentrotus purpuratus</name>
    <name type="common">Purple sea urchin</name>
    <dbReference type="NCBI Taxonomy" id="7668"/>
    <lineage>
        <taxon>Eukaryota</taxon>
        <taxon>Metazoa</taxon>
        <taxon>Echinodermata</taxon>
        <taxon>Eleutherozoa</taxon>
        <taxon>Echinozoa</taxon>
        <taxon>Echinoidea</taxon>
        <taxon>Euechinoidea</taxon>
        <taxon>Echinacea</taxon>
        <taxon>Camarodonta</taxon>
        <taxon>Echinidea</taxon>
        <taxon>Strongylocentrotidae</taxon>
        <taxon>Strongylocentrotus</taxon>
    </lineage>
</organism>
<dbReference type="InterPro" id="IPR011701">
    <property type="entry name" value="MFS"/>
</dbReference>
<keyword evidence="2" id="KW-1133">Transmembrane helix</keyword>
<dbReference type="InterPro" id="IPR036259">
    <property type="entry name" value="MFS_trans_sf"/>
</dbReference>
<evidence type="ECO:0000313" key="4">
    <source>
        <dbReference type="Proteomes" id="UP000007110"/>
    </source>
</evidence>
<dbReference type="Gene3D" id="1.20.1250.20">
    <property type="entry name" value="MFS general substrate transporter like domains"/>
    <property type="match status" value="1"/>
</dbReference>
<dbReference type="InterPro" id="IPR050327">
    <property type="entry name" value="Proton-linked_MCT"/>
</dbReference>
<reference evidence="4" key="1">
    <citation type="submission" date="2015-02" db="EMBL/GenBank/DDBJ databases">
        <title>Genome sequencing for Strongylocentrotus purpuratus.</title>
        <authorList>
            <person name="Murali S."/>
            <person name="Liu Y."/>
            <person name="Vee V."/>
            <person name="English A."/>
            <person name="Wang M."/>
            <person name="Skinner E."/>
            <person name="Han Y."/>
            <person name="Muzny D.M."/>
            <person name="Worley K.C."/>
            <person name="Gibbs R.A."/>
        </authorList>
    </citation>
    <scope>NUCLEOTIDE SEQUENCE</scope>
</reference>
<dbReference type="PANTHER" id="PTHR11360:SF303">
    <property type="entry name" value="MAJOR FACILITATOR SUPERFAMILY (MFS) PROFILE DOMAIN-CONTAINING PROTEIN"/>
    <property type="match status" value="1"/>
</dbReference>
<keyword evidence="4" id="KW-1185">Reference proteome</keyword>
<feature type="transmembrane region" description="Helical" evidence="2">
    <location>
        <begin position="351"/>
        <end position="373"/>
    </location>
</feature>
<sequence length="449" mass="49592">MAWCSSIVGSPCFPVVLILIMESCSKIGLVKAMGILFGHLSRSIQMSSTDLGIALGLFYTVGLLSRAGYCALRMTCITALHRLAGENFNLLFSLSTCGYAAGMVLFPFLADELLTAYDWRGVLLILGGVMLNIIPCALAIRITPEDFTPRDYEGLQRRLEQVESDTISIAGSVRSCSDAERDNDRDDAVKDTDRDDAVKDTDMTPLLTSSARHDRYVRIDADHPSPDNEIPHKNRLAYINGIPGKISSWFRSMGFYDDPFSLFIFLSIDTLFFVYNGWHDFLLPHALQRGISQHDTIIITFVAAVGNLSIRLIIACLTHKLVDPVNIYLVLTIVNIISLTCDAFLPHYYVMLVTSFCSVAAIAGRAVLGILIIRNRVSPENVPMALSVNNLVEASGFFLGGYLSGFVADKFSSYDATFKLLALVDVLTFIFMLFPKIVKKPEMSSDVET</sequence>